<feature type="coiled-coil region" evidence="5">
    <location>
        <begin position="305"/>
        <end position="332"/>
    </location>
</feature>
<comment type="caution">
    <text evidence="10">The sequence shown here is derived from an EMBL/GenBank/DDBJ whole genome shotgun (WGS) entry which is preliminary data.</text>
</comment>
<dbReference type="Pfam" id="PF00072">
    <property type="entry name" value="Response_reg"/>
    <property type="match status" value="3"/>
</dbReference>
<dbReference type="CDD" id="cd17574">
    <property type="entry name" value="REC_OmpR"/>
    <property type="match status" value="1"/>
</dbReference>
<dbReference type="InterPro" id="IPR029016">
    <property type="entry name" value="GAF-like_dom_sf"/>
</dbReference>
<dbReference type="Pfam" id="PF00512">
    <property type="entry name" value="HisKA"/>
    <property type="match status" value="1"/>
</dbReference>
<evidence type="ECO:0000256" key="4">
    <source>
        <dbReference type="PROSITE-ProRule" id="PRU00169"/>
    </source>
</evidence>
<feature type="domain" description="PAS" evidence="8">
    <location>
        <begin position="754"/>
        <end position="824"/>
    </location>
</feature>
<keyword evidence="11" id="KW-1185">Reference proteome</keyword>
<evidence type="ECO:0000256" key="1">
    <source>
        <dbReference type="ARBA" id="ARBA00000085"/>
    </source>
</evidence>
<dbReference type="InterPro" id="IPR000700">
    <property type="entry name" value="PAS-assoc_C"/>
</dbReference>
<dbReference type="InterPro" id="IPR001789">
    <property type="entry name" value="Sig_transdc_resp-reg_receiver"/>
</dbReference>
<dbReference type="NCBIfam" id="TIGR00229">
    <property type="entry name" value="sensory_box"/>
    <property type="match status" value="1"/>
</dbReference>
<dbReference type="InterPro" id="IPR035965">
    <property type="entry name" value="PAS-like_dom_sf"/>
</dbReference>
<accession>A0ABU0YN48</accession>
<dbReference type="CDD" id="cd18161">
    <property type="entry name" value="REC_hyHK_blue-like"/>
    <property type="match status" value="1"/>
</dbReference>
<dbReference type="CDD" id="cd00130">
    <property type="entry name" value="PAS"/>
    <property type="match status" value="1"/>
</dbReference>
<evidence type="ECO:0000313" key="10">
    <source>
        <dbReference type="EMBL" id="MDQ7249127.1"/>
    </source>
</evidence>
<dbReference type="SMART" id="SM00091">
    <property type="entry name" value="PAS"/>
    <property type="match status" value="1"/>
</dbReference>
<dbReference type="Gene3D" id="3.40.50.2300">
    <property type="match status" value="3"/>
</dbReference>
<organism evidence="10 11">
    <name type="scientific">Dongia sedimenti</name>
    <dbReference type="NCBI Taxonomy" id="3064282"/>
    <lineage>
        <taxon>Bacteria</taxon>
        <taxon>Pseudomonadati</taxon>
        <taxon>Pseudomonadota</taxon>
        <taxon>Alphaproteobacteria</taxon>
        <taxon>Rhodospirillales</taxon>
        <taxon>Dongiaceae</taxon>
        <taxon>Dongia</taxon>
    </lineage>
</organism>
<evidence type="ECO:0000259" key="9">
    <source>
        <dbReference type="PROSITE" id="PS50113"/>
    </source>
</evidence>
<evidence type="ECO:0000313" key="11">
    <source>
        <dbReference type="Proteomes" id="UP001230156"/>
    </source>
</evidence>
<dbReference type="InterPro" id="IPR036890">
    <property type="entry name" value="HATPase_C_sf"/>
</dbReference>
<dbReference type="SUPFAM" id="SSF47384">
    <property type="entry name" value="Homodimeric domain of signal transducing histidine kinase"/>
    <property type="match status" value="2"/>
</dbReference>
<feature type="domain" description="Response regulatory" evidence="7">
    <location>
        <begin position="1314"/>
        <end position="1426"/>
    </location>
</feature>
<dbReference type="InterPro" id="IPR001610">
    <property type="entry name" value="PAC"/>
</dbReference>
<sequence>MGALIRAHDWPATPLGDPQTWPRNLQTALRIMLASRQPIWIGWGPDLIYFYNDPYKSIIGGKHPWALGRPTAEIWREIWSDISPLLETAMSGDQGTYSEAQLLIMERNGYPEETYYTFSYSPVPNDDGTVGGIICANTDDTQRVIGERQMALLRDLAADATHARTWQEACARSAAALGADARDIPFALLYMADPEDGALHLAAASGTAAGHAAAPQRLALDGAAVWPVADALRDHELKLISGLGDWIGADLPTGPWPAPASQAAVVPILPAGETGRAGALVVGLNPFRLFDENYRSFLGLVAGQIAGAIANAQAYEEERRRAEALAEIDRAKTTFFSNVSHEFRTPLTLMLAPLEDALNDRGESALLPVHRNRLETAHRNSLRLLKLVNSLLDFARIEAGRVDAHYEPVDLAALTAELASNFESATERAGLALTIDCRTLPLPVHVDRDMWEKIVLNLISNAFKFTFDGEIAVALRPTPDGNAAELTVRDTGVGVPETELPRLFERFHRVEGQQSRSFEGSGIGLALVQELVKLHGGSIRAESEVGKGTVFAVTIPFGAVHLSRERIGAAQQRRAPSLRADAYVEEALRWLPASSDRSAEPAPSERADDVALLPFGAHAEPARILVADDNADMRAYIARLLGGRWEVETVADGAAALDAIRRARPDLVLTDVMMPRLDGFGLLRALRDDPLLRDLPVIVLSARAGEEARVEGLDSGADDYLTKPFAARELIARVNANLALARVRQTATRELRESEARFRNMAEHAPVMMWMTDPDGALTYLNQLWSEFTGQSPEEALGFGAWAAIHPEDRAASREIFCAANARQEPFRLEFRLRRYDGVYRWALGTAGPRFGGGAGEGAFLGYIGSVIDITERKDAEHILQRTNEVLEQRVSAAMAERAEAEAQLRQAQKMEAVGKLTGGVAHDFNNVLQVIGGNLQLLVRDVAGNLRAEQRLQTAIAAISRGSKLAAQLLAFGRRQPLAPKVVNLGRLLRGIDDMLRRALGEGVEVETVIAGGLWNTFVDKAQVENAILNLAINARDAMGGHGRLTIEAGNSALDEAYTARHDELQPGQYVMVAVSDTGSGMTPDVLERAFEPFFTTKPEGHGTGLGLSMVYGFVKQSGGHVKIYSEPGQGTTIRLYLPRSREEEDVEIEFDAGPATGGTETVLVVEDDEDVRGTVIDMLTDLGYRVLKAKDAQSALAIIESGIAVDLIFTDVVMPGPLRSPELARKARERLPNVAVLFTSGYTENAIVHGGRLDDGIELLSKPYTREALARKLRHVLRNQEQRRISEQRVAEAAARRREQQAKETEKPRHLRVLLVEDDALIRMSTAEMLLDLGHVVTEAENGEQALAQLERGRFDVMLTDVSLPGISGDVLAASAVARQPGLGIIFASGYDRVPNRDEALKDAMLLQKPYDETALAEALRTVTDRKTQRD</sequence>
<dbReference type="SMART" id="SM00387">
    <property type="entry name" value="HATPase_c"/>
    <property type="match status" value="2"/>
</dbReference>
<dbReference type="SMART" id="SM00086">
    <property type="entry name" value="PAC"/>
    <property type="match status" value="2"/>
</dbReference>
<evidence type="ECO:0000259" key="8">
    <source>
        <dbReference type="PROSITE" id="PS50112"/>
    </source>
</evidence>
<evidence type="ECO:0000259" key="6">
    <source>
        <dbReference type="PROSITE" id="PS50109"/>
    </source>
</evidence>
<dbReference type="InterPro" id="IPR013767">
    <property type="entry name" value="PAS_fold"/>
</dbReference>
<feature type="domain" description="Response regulatory" evidence="7">
    <location>
        <begin position="623"/>
        <end position="738"/>
    </location>
</feature>
<keyword evidence="3 4" id="KW-0597">Phosphoprotein</keyword>
<dbReference type="InterPro" id="IPR004358">
    <property type="entry name" value="Sig_transdc_His_kin-like_C"/>
</dbReference>
<dbReference type="InterPro" id="IPR036097">
    <property type="entry name" value="HisK_dim/P_sf"/>
</dbReference>
<feature type="modified residue" description="4-aspartylphosphate" evidence="4">
    <location>
        <position position="671"/>
    </location>
</feature>
<dbReference type="PROSITE" id="PS50112">
    <property type="entry name" value="PAS"/>
    <property type="match status" value="1"/>
</dbReference>
<dbReference type="Pfam" id="PF02518">
    <property type="entry name" value="HATPase_c"/>
    <property type="match status" value="2"/>
</dbReference>
<dbReference type="CDD" id="cd00082">
    <property type="entry name" value="HisKA"/>
    <property type="match status" value="2"/>
</dbReference>
<dbReference type="EC" id="2.7.13.3" evidence="2"/>
<feature type="modified residue" description="4-aspartylphosphate" evidence="4">
    <location>
        <position position="1213"/>
    </location>
</feature>
<dbReference type="Pfam" id="PF00989">
    <property type="entry name" value="PAS"/>
    <property type="match status" value="1"/>
</dbReference>
<evidence type="ECO:0000256" key="3">
    <source>
        <dbReference type="ARBA" id="ARBA00022553"/>
    </source>
</evidence>
<dbReference type="SUPFAM" id="SSF55874">
    <property type="entry name" value="ATPase domain of HSP90 chaperone/DNA topoisomerase II/histidine kinase"/>
    <property type="match status" value="2"/>
</dbReference>
<gene>
    <name evidence="10" type="ORF">Q8A70_15675</name>
</gene>
<dbReference type="Proteomes" id="UP001230156">
    <property type="component" value="Unassembled WGS sequence"/>
</dbReference>
<dbReference type="Gene3D" id="3.30.450.40">
    <property type="match status" value="1"/>
</dbReference>
<dbReference type="PANTHER" id="PTHR43547">
    <property type="entry name" value="TWO-COMPONENT HISTIDINE KINASE"/>
    <property type="match status" value="1"/>
</dbReference>
<proteinExistence type="predicted"/>
<comment type="catalytic activity">
    <reaction evidence="1">
        <text>ATP + protein L-histidine = ADP + protein N-phospho-L-histidine.</text>
        <dbReference type="EC" id="2.7.13.3"/>
    </reaction>
</comment>
<feature type="coiled-coil region" evidence="5">
    <location>
        <begin position="884"/>
        <end position="911"/>
    </location>
</feature>
<evidence type="ECO:0000256" key="2">
    <source>
        <dbReference type="ARBA" id="ARBA00012438"/>
    </source>
</evidence>
<dbReference type="PANTHER" id="PTHR43547:SF2">
    <property type="entry name" value="HYBRID SIGNAL TRANSDUCTION HISTIDINE KINASE C"/>
    <property type="match status" value="1"/>
</dbReference>
<dbReference type="CDD" id="cd16922">
    <property type="entry name" value="HATPase_EvgS-ArcB-TorS-like"/>
    <property type="match status" value="1"/>
</dbReference>
<dbReference type="InterPro" id="IPR000014">
    <property type="entry name" value="PAS"/>
</dbReference>
<dbReference type="InterPro" id="IPR011006">
    <property type="entry name" value="CheY-like_superfamily"/>
</dbReference>
<protein>
    <recommendedName>
        <fullName evidence="2">histidine kinase</fullName>
        <ecNumber evidence="2">2.7.13.3</ecNumber>
    </recommendedName>
</protein>
<dbReference type="Gene3D" id="3.30.450.20">
    <property type="entry name" value="PAS domain"/>
    <property type="match status" value="2"/>
</dbReference>
<dbReference type="RefSeq" id="WP_379956788.1">
    <property type="nucleotide sequence ID" value="NZ_JAUYVI010000005.1"/>
</dbReference>
<feature type="domain" description="Histidine kinase" evidence="6">
    <location>
        <begin position="920"/>
        <end position="1143"/>
    </location>
</feature>
<dbReference type="PROSITE" id="PS50113">
    <property type="entry name" value="PAC"/>
    <property type="match status" value="1"/>
</dbReference>
<dbReference type="SMART" id="SM00388">
    <property type="entry name" value="HisKA"/>
    <property type="match status" value="2"/>
</dbReference>
<dbReference type="SUPFAM" id="SSF55781">
    <property type="entry name" value="GAF domain-like"/>
    <property type="match status" value="1"/>
</dbReference>
<dbReference type="PROSITE" id="PS50109">
    <property type="entry name" value="HIS_KIN"/>
    <property type="match status" value="2"/>
</dbReference>
<dbReference type="EMBL" id="JAUYVI010000005">
    <property type="protein sequence ID" value="MDQ7249127.1"/>
    <property type="molecule type" value="Genomic_DNA"/>
</dbReference>
<dbReference type="InterPro" id="IPR003594">
    <property type="entry name" value="HATPase_dom"/>
</dbReference>
<dbReference type="Gene3D" id="1.10.287.130">
    <property type="match status" value="2"/>
</dbReference>
<dbReference type="Gene3D" id="3.30.565.10">
    <property type="entry name" value="Histidine kinase-like ATPase, C-terminal domain"/>
    <property type="match status" value="2"/>
</dbReference>
<name>A0ABU0YN48_9PROT</name>
<dbReference type="InterPro" id="IPR005467">
    <property type="entry name" value="His_kinase_dom"/>
</dbReference>
<dbReference type="SUPFAM" id="SSF52172">
    <property type="entry name" value="CheY-like"/>
    <property type="match status" value="3"/>
</dbReference>
<feature type="modified residue" description="4-aspartylphosphate" evidence="4">
    <location>
        <position position="1363"/>
    </location>
</feature>
<evidence type="ECO:0000256" key="5">
    <source>
        <dbReference type="SAM" id="Coils"/>
    </source>
</evidence>
<dbReference type="PRINTS" id="PR00344">
    <property type="entry name" value="BCTRLSENSOR"/>
</dbReference>
<dbReference type="PROSITE" id="PS50110">
    <property type="entry name" value="RESPONSE_REGULATORY"/>
    <property type="match status" value="3"/>
</dbReference>
<keyword evidence="5" id="KW-0175">Coiled coil</keyword>
<feature type="domain" description="Response regulatory" evidence="7">
    <location>
        <begin position="1163"/>
        <end position="1279"/>
    </location>
</feature>
<dbReference type="SMART" id="SM00448">
    <property type="entry name" value="REC"/>
    <property type="match status" value="3"/>
</dbReference>
<feature type="domain" description="PAC" evidence="9">
    <location>
        <begin position="827"/>
        <end position="882"/>
    </location>
</feature>
<reference evidence="11" key="1">
    <citation type="submission" date="2023-08" db="EMBL/GenBank/DDBJ databases">
        <title>Rhodospirillaceae gen. nov., a novel taxon isolated from the Yangtze River Yuezi River estuary sludge.</title>
        <authorList>
            <person name="Ruan L."/>
        </authorList>
    </citation>
    <scope>NUCLEOTIDE SEQUENCE [LARGE SCALE GENOMIC DNA]</scope>
    <source>
        <strain evidence="11">R-7</strain>
    </source>
</reference>
<evidence type="ECO:0000259" key="7">
    <source>
        <dbReference type="PROSITE" id="PS50110"/>
    </source>
</evidence>
<dbReference type="InterPro" id="IPR003661">
    <property type="entry name" value="HisK_dim/P_dom"/>
</dbReference>
<dbReference type="CDD" id="cd16919">
    <property type="entry name" value="HATPase_CckA-like"/>
    <property type="match status" value="1"/>
</dbReference>
<dbReference type="SUPFAM" id="SSF55785">
    <property type="entry name" value="PYP-like sensor domain (PAS domain)"/>
    <property type="match status" value="1"/>
</dbReference>
<feature type="domain" description="Histidine kinase" evidence="6">
    <location>
        <begin position="338"/>
        <end position="559"/>
    </location>
</feature>